<dbReference type="WBParaSite" id="MBELARI_LOCUS11871">
    <property type="protein sequence ID" value="MBELARI_LOCUS11871"/>
    <property type="gene ID" value="MBELARI_LOCUS11871"/>
</dbReference>
<protein>
    <recommendedName>
        <fullName evidence="4">G protein-coupled receptor</fullName>
    </recommendedName>
</protein>
<evidence type="ECO:0000313" key="3">
    <source>
        <dbReference type="WBParaSite" id="MBELARI_LOCUS11871"/>
    </source>
</evidence>
<dbReference type="Pfam" id="PF10318">
    <property type="entry name" value="7TM_GPCR_Srh"/>
    <property type="match status" value="2"/>
</dbReference>
<accession>A0AAF3J2C8</accession>
<sequence>MENIVPFIDTTREVSIDTNTAVFHVLHYIAIFEAAINLFGFYVIAFHTPQSMRNYGRALSAYQIVSLIADGLIGSALAPYLIFPVPGGLPMDLWLCLSGSYGNAHGYNVHCSTSNDFAARTCAQIETRRFPILRQFLLIDRFYAFSLENGMNVCINVTIWVFIVVIIISVVVLSCFHVLESRKNKISPKTFRLQRKWIHKCILQVSIPMITLLFPVLASIYIFVSQNLALVGIFAPRTFAMGEATTVVPGGSDRRFSLAARMAKTSFTRTSVVQSTF</sequence>
<feature type="transmembrane region" description="Helical" evidence="1">
    <location>
        <begin position="157"/>
        <end position="180"/>
    </location>
</feature>
<evidence type="ECO:0008006" key="4">
    <source>
        <dbReference type="Google" id="ProtNLM"/>
    </source>
</evidence>
<feature type="transmembrane region" description="Helical" evidence="1">
    <location>
        <begin position="201"/>
        <end position="224"/>
    </location>
</feature>
<reference evidence="3" key="1">
    <citation type="submission" date="2024-02" db="UniProtKB">
        <authorList>
            <consortium name="WormBaseParasite"/>
        </authorList>
    </citation>
    <scope>IDENTIFICATION</scope>
</reference>
<keyword evidence="1" id="KW-0812">Transmembrane</keyword>
<dbReference type="InterPro" id="IPR053220">
    <property type="entry name" value="Nematode_rcpt-like_serp_H"/>
</dbReference>
<dbReference type="Proteomes" id="UP000887575">
    <property type="component" value="Unassembled WGS sequence"/>
</dbReference>
<proteinExistence type="predicted"/>
<organism evidence="2 3">
    <name type="scientific">Mesorhabditis belari</name>
    <dbReference type="NCBI Taxonomy" id="2138241"/>
    <lineage>
        <taxon>Eukaryota</taxon>
        <taxon>Metazoa</taxon>
        <taxon>Ecdysozoa</taxon>
        <taxon>Nematoda</taxon>
        <taxon>Chromadorea</taxon>
        <taxon>Rhabditida</taxon>
        <taxon>Rhabditina</taxon>
        <taxon>Rhabditomorpha</taxon>
        <taxon>Rhabditoidea</taxon>
        <taxon>Rhabditidae</taxon>
        <taxon>Mesorhabditinae</taxon>
        <taxon>Mesorhabditis</taxon>
    </lineage>
</organism>
<feature type="transmembrane region" description="Helical" evidence="1">
    <location>
        <begin position="25"/>
        <end position="47"/>
    </location>
</feature>
<dbReference type="InterPro" id="IPR019422">
    <property type="entry name" value="7TM_GPCR_serpentine_rcpt_Srh"/>
</dbReference>
<keyword evidence="2" id="KW-1185">Reference proteome</keyword>
<name>A0AAF3J2C8_9BILA</name>
<evidence type="ECO:0000313" key="2">
    <source>
        <dbReference type="Proteomes" id="UP000887575"/>
    </source>
</evidence>
<dbReference type="PANTHER" id="PTHR22941">
    <property type="entry name" value="SERPENTINE RECEPTOR"/>
    <property type="match status" value="1"/>
</dbReference>
<dbReference type="AlphaFoldDB" id="A0AAF3J2C8"/>
<keyword evidence="1" id="KW-1133">Transmembrane helix</keyword>
<evidence type="ECO:0000256" key="1">
    <source>
        <dbReference type="SAM" id="Phobius"/>
    </source>
</evidence>
<feature type="transmembrane region" description="Helical" evidence="1">
    <location>
        <begin position="59"/>
        <end position="83"/>
    </location>
</feature>
<keyword evidence="1" id="KW-0472">Membrane</keyword>